<organism evidence="8 9">
    <name type="scientific">Pseudonocardia xishanensis</name>
    <dbReference type="NCBI Taxonomy" id="630995"/>
    <lineage>
        <taxon>Bacteria</taxon>
        <taxon>Bacillati</taxon>
        <taxon>Actinomycetota</taxon>
        <taxon>Actinomycetes</taxon>
        <taxon>Pseudonocardiales</taxon>
        <taxon>Pseudonocardiaceae</taxon>
        <taxon>Pseudonocardia</taxon>
    </lineage>
</organism>
<keyword evidence="9" id="KW-1185">Reference proteome</keyword>
<comment type="caution">
    <text evidence="8">The sequence shown here is derived from an EMBL/GenBank/DDBJ whole genome shotgun (WGS) entry which is preliminary data.</text>
</comment>
<evidence type="ECO:0000256" key="3">
    <source>
        <dbReference type="ARBA" id="ARBA00023082"/>
    </source>
</evidence>
<dbReference type="Pfam" id="PF04542">
    <property type="entry name" value="Sigma70_r2"/>
    <property type="match status" value="1"/>
</dbReference>
<sequence length="190" mass="21059">MAGEDRTRVEQEDVADVVRRAAGGDESAWHRLVEDFSSLVWSVALRQGLGRADAGEAVQMTFLRLVENLAKLREPEALGGWLATTARREAWRVARRASKELPTENALDAESTEPSPEEQAVSTDRARTVRRAFGELPERCARLLELVVVLALPYTQVASMLDMPMGSIGPTRARCLERLRALLPEEVGHD</sequence>
<evidence type="ECO:0000256" key="4">
    <source>
        <dbReference type="ARBA" id="ARBA00023125"/>
    </source>
</evidence>
<evidence type="ECO:0000313" key="8">
    <source>
        <dbReference type="EMBL" id="GAA4543516.1"/>
    </source>
</evidence>
<keyword evidence="5" id="KW-0804">Transcription</keyword>
<name>A0ABP8RNG7_9PSEU</name>
<evidence type="ECO:0000313" key="9">
    <source>
        <dbReference type="Proteomes" id="UP001501598"/>
    </source>
</evidence>
<feature type="domain" description="RNA polymerase sigma-70 region 2" evidence="7">
    <location>
        <begin position="32"/>
        <end position="99"/>
    </location>
</feature>
<keyword evidence="3" id="KW-0731">Sigma factor</keyword>
<dbReference type="InterPro" id="IPR007627">
    <property type="entry name" value="RNA_pol_sigma70_r2"/>
</dbReference>
<keyword evidence="4" id="KW-0238">DNA-binding</keyword>
<comment type="similarity">
    <text evidence="1">Belongs to the sigma-70 factor family. ECF subfamily.</text>
</comment>
<proteinExistence type="inferred from homology"/>
<dbReference type="PANTHER" id="PTHR43133:SF8">
    <property type="entry name" value="RNA POLYMERASE SIGMA FACTOR HI_1459-RELATED"/>
    <property type="match status" value="1"/>
</dbReference>
<dbReference type="InterPro" id="IPR013325">
    <property type="entry name" value="RNA_pol_sigma_r2"/>
</dbReference>
<protein>
    <submittedName>
        <fullName evidence="8">Sigma-70 family RNA polymerase sigma factor</fullName>
    </submittedName>
</protein>
<dbReference type="SUPFAM" id="SSF88946">
    <property type="entry name" value="Sigma2 domain of RNA polymerase sigma factors"/>
    <property type="match status" value="1"/>
</dbReference>
<evidence type="ECO:0000256" key="5">
    <source>
        <dbReference type="ARBA" id="ARBA00023163"/>
    </source>
</evidence>
<dbReference type="InterPro" id="IPR039425">
    <property type="entry name" value="RNA_pol_sigma-70-like"/>
</dbReference>
<dbReference type="PANTHER" id="PTHR43133">
    <property type="entry name" value="RNA POLYMERASE ECF-TYPE SIGMA FACTO"/>
    <property type="match status" value="1"/>
</dbReference>
<dbReference type="Proteomes" id="UP001501598">
    <property type="component" value="Unassembled WGS sequence"/>
</dbReference>
<evidence type="ECO:0000259" key="7">
    <source>
        <dbReference type="Pfam" id="PF04542"/>
    </source>
</evidence>
<evidence type="ECO:0000256" key="6">
    <source>
        <dbReference type="SAM" id="MobiDB-lite"/>
    </source>
</evidence>
<feature type="region of interest" description="Disordered" evidence="6">
    <location>
        <begin position="102"/>
        <end position="126"/>
    </location>
</feature>
<evidence type="ECO:0000256" key="2">
    <source>
        <dbReference type="ARBA" id="ARBA00023015"/>
    </source>
</evidence>
<reference evidence="9" key="1">
    <citation type="journal article" date="2019" name="Int. J. Syst. Evol. Microbiol.">
        <title>The Global Catalogue of Microorganisms (GCM) 10K type strain sequencing project: providing services to taxonomists for standard genome sequencing and annotation.</title>
        <authorList>
            <consortium name="The Broad Institute Genomics Platform"/>
            <consortium name="The Broad Institute Genome Sequencing Center for Infectious Disease"/>
            <person name="Wu L."/>
            <person name="Ma J."/>
        </authorList>
    </citation>
    <scope>NUCLEOTIDE SEQUENCE [LARGE SCALE GENOMIC DNA]</scope>
    <source>
        <strain evidence="9">JCM 17906</strain>
    </source>
</reference>
<dbReference type="InterPro" id="IPR013324">
    <property type="entry name" value="RNA_pol_sigma_r3/r4-like"/>
</dbReference>
<dbReference type="EMBL" id="BAABGT010000027">
    <property type="protein sequence ID" value="GAA4543516.1"/>
    <property type="molecule type" value="Genomic_DNA"/>
</dbReference>
<dbReference type="NCBIfam" id="TIGR02937">
    <property type="entry name" value="sigma70-ECF"/>
    <property type="match status" value="1"/>
</dbReference>
<dbReference type="Gene3D" id="1.10.10.10">
    <property type="entry name" value="Winged helix-like DNA-binding domain superfamily/Winged helix DNA-binding domain"/>
    <property type="match status" value="1"/>
</dbReference>
<evidence type="ECO:0000256" key="1">
    <source>
        <dbReference type="ARBA" id="ARBA00010641"/>
    </source>
</evidence>
<accession>A0ABP8RNG7</accession>
<gene>
    <name evidence="8" type="ORF">GCM10023175_20400</name>
</gene>
<keyword evidence="2" id="KW-0805">Transcription regulation</keyword>
<dbReference type="InterPro" id="IPR036388">
    <property type="entry name" value="WH-like_DNA-bd_sf"/>
</dbReference>
<dbReference type="SUPFAM" id="SSF88659">
    <property type="entry name" value="Sigma3 and sigma4 domains of RNA polymerase sigma factors"/>
    <property type="match status" value="1"/>
</dbReference>
<dbReference type="Gene3D" id="1.10.1740.10">
    <property type="match status" value="1"/>
</dbReference>
<dbReference type="InterPro" id="IPR014284">
    <property type="entry name" value="RNA_pol_sigma-70_dom"/>
</dbReference>